<keyword evidence="6 9" id="KW-0804">Transcription</keyword>
<keyword evidence="3 9" id="KW-0862">Zinc</keyword>
<dbReference type="PANTHER" id="PTHR31992:SF97">
    <property type="entry name" value="DOF ZINC FINGER PROTEIN"/>
    <property type="match status" value="1"/>
</dbReference>
<accession>A0ABD3KPV7</accession>
<dbReference type="GO" id="GO:0003677">
    <property type="term" value="F:DNA binding"/>
    <property type="evidence" value="ECO:0007669"/>
    <property type="project" value="UniProtKB-UniRule"/>
</dbReference>
<gene>
    <name evidence="12" type="ORF">ACJRO7_017348</name>
</gene>
<dbReference type="EMBL" id="JBJKBG010000004">
    <property type="protein sequence ID" value="KAL3741860.1"/>
    <property type="molecule type" value="Genomic_DNA"/>
</dbReference>
<dbReference type="InterPro" id="IPR003851">
    <property type="entry name" value="Znf_Dof"/>
</dbReference>
<feature type="compositionally biased region" description="Low complexity" evidence="10">
    <location>
        <begin position="112"/>
        <end position="122"/>
    </location>
</feature>
<comment type="function">
    <text evidence="9">Transcription factor that binds specifically to a 5'-AA[AG]G-3' consensus core sequence.</text>
</comment>
<dbReference type="Proteomes" id="UP001634007">
    <property type="component" value="Unassembled WGS sequence"/>
</dbReference>
<keyword evidence="7 8" id="KW-0539">Nucleus</keyword>
<protein>
    <recommendedName>
        <fullName evidence="9">Dof zinc finger protein</fullName>
    </recommendedName>
</protein>
<dbReference type="PROSITE" id="PS50884">
    <property type="entry name" value="ZF_DOF_2"/>
    <property type="match status" value="1"/>
</dbReference>
<evidence type="ECO:0000256" key="10">
    <source>
        <dbReference type="SAM" id="MobiDB-lite"/>
    </source>
</evidence>
<dbReference type="InterPro" id="IPR045174">
    <property type="entry name" value="Dof"/>
</dbReference>
<evidence type="ECO:0000256" key="6">
    <source>
        <dbReference type="ARBA" id="ARBA00023163"/>
    </source>
</evidence>
<comment type="caution">
    <text evidence="12">The sequence shown here is derived from an EMBL/GenBank/DDBJ whole genome shotgun (WGS) entry which is preliminary data.</text>
</comment>
<keyword evidence="4 9" id="KW-0805">Transcription regulation</keyword>
<keyword evidence="1 9" id="KW-0479">Metal-binding</keyword>
<dbReference type="GO" id="GO:0003700">
    <property type="term" value="F:DNA-binding transcription factor activity"/>
    <property type="evidence" value="ECO:0007669"/>
    <property type="project" value="UniProtKB-UniRule"/>
</dbReference>
<evidence type="ECO:0000256" key="2">
    <source>
        <dbReference type="ARBA" id="ARBA00022771"/>
    </source>
</evidence>
<keyword evidence="2 8" id="KW-0863">Zinc-finger</keyword>
<evidence type="ECO:0000256" key="5">
    <source>
        <dbReference type="ARBA" id="ARBA00023125"/>
    </source>
</evidence>
<sequence>MGLSTKQVSNDGFDWNQSLLQDHHQTLEIPKSLPMKRPLQQQNQLNQPSEPLKCPRCDSTNTKFCYYNNYNKSQPRHFCKACKRHWTKGGTLRNVPVGGGRKNKRPKPSHPSSAAANSSSAASRRILNANTTTASDAPVQAREKIIRGLQSEVCDQKDLNEMFYQAFLFQPPPRENLCSNSNIFLGSSLSTPESANLHFPLLQSSSPLVRNTCSSTPISSFGFSSTVDGQTREYKPVLEESSTIITTSVMPTSTCTQPWNFGNIGMEVMNNTSHNWVWDDMDKLVSTNLSLPDWDNVETKPK</sequence>
<evidence type="ECO:0000313" key="13">
    <source>
        <dbReference type="Proteomes" id="UP001634007"/>
    </source>
</evidence>
<comment type="subcellular location">
    <subcellularLocation>
        <location evidence="8 9">Nucleus</location>
    </subcellularLocation>
</comment>
<evidence type="ECO:0000256" key="4">
    <source>
        <dbReference type="ARBA" id="ARBA00023015"/>
    </source>
</evidence>
<dbReference type="AlphaFoldDB" id="A0ABD3KPV7"/>
<dbReference type="PANTHER" id="PTHR31992">
    <property type="entry name" value="DOF ZINC FINGER PROTEIN DOF1.4-RELATED"/>
    <property type="match status" value="1"/>
</dbReference>
<dbReference type="GO" id="GO:0005634">
    <property type="term" value="C:nucleus"/>
    <property type="evidence" value="ECO:0007669"/>
    <property type="project" value="UniProtKB-SubCell"/>
</dbReference>
<evidence type="ECO:0000256" key="7">
    <source>
        <dbReference type="ARBA" id="ARBA00023242"/>
    </source>
</evidence>
<dbReference type="GO" id="GO:0008270">
    <property type="term" value="F:zinc ion binding"/>
    <property type="evidence" value="ECO:0007669"/>
    <property type="project" value="UniProtKB-KW"/>
</dbReference>
<evidence type="ECO:0000256" key="8">
    <source>
        <dbReference type="PROSITE-ProRule" id="PRU00071"/>
    </source>
</evidence>
<name>A0ABD3KPV7_EUCGL</name>
<reference evidence="12 13" key="1">
    <citation type="submission" date="2024-11" db="EMBL/GenBank/DDBJ databases">
        <title>Chromosome-level genome assembly of Eucalyptus globulus Labill. provides insights into its genome evolution.</title>
        <authorList>
            <person name="Li X."/>
        </authorList>
    </citation>
    <scope>NUCLEOTIDE SEQUENCE [LARGE SCALE GENOMIC DNA]</scope>
    <source>
        <strain evidence="12">CL2024</strain>
        <tissue evidence="12">Fresh tender leaves</tissue>
    </source>
</reference>
<evidence type="ECO:0000256" key="1">
    <source>
        <dbReference type="ARBA" id="ARBA00022723"/>
    </source>
</evidence>
<feature type="region of interest" description="Disordered" evidence="10">
    <location>
        <begin position="90"/>
        <end position="122"/>
    </location>
</feature>
<evidence type="ECO:0000259" key="11">
    <source>
        <dbReference type="PROSITE" id="PS50884"/>
    </source>
</evidence>
<proteinExistence type="predicted"/>
<dbReference type="PROSITE" id="PS01361">
    <property type="entry name" value="ZF_DOF_1"/>
    <property type="match status" value="1"/>
</dbReference>
<feature type="domain" description="Dof-type" evidence="11">
    <location>
        <begin position="52"/>
        <end position="106"/>
    </location>
</feature>
<evidence type="ECO:0000256" key="3">
    <source>
        <dbReference type="ARBA" id="ARBA00022833"/>
    </source>
</evidence>
<evidence type="ECO:0000256" key="9">
    <source>
        <dbReference type="RuleBase" id="RU369094"/>
    </source>
</evidence>
<keyword evidence="13" id="KW-1185">Reference proteome</keyword>
<evidence type="ECO:0000313" key="12">
    <source>
        <dbReference type="EMBL" id="KAL3741860.1"/>
    </source>
</evidence>
<keyword evidence="5 8" id="KW-0238">DNA-binding</keyword>
<organism evidence="12 13">
    <name type="scientific">Eucalyptus globulus</name>
    <name type="common">Tasmanian blue gum</name>
    <dbReference type="NCBI Taxonomy" id="34317"/>
    <lineage>
        <taxon>Eukaryota</taxon>
        <taxon>Viridiplantae</taxon>
        <taxon>Streptophyta</taxon>
        <taxon>Embryophyta</taxon>
        <taxon>Tracheophyta</taxon>
        <taxon>Spermatophyta</taxon>
        <taxon>Magnoliopsida</taxon>
        <taxon>eudicotyledons</taxon>
        <taxon>Gunneridae</taxon>
        <taxon>Pentapetalae</taxon>
        <taxon>rosids</taxon>
        <taxon>malvids</taxon>
        <taxon>Myrtales</taxon>
        <taxon>Myrtaceae</taxon>
        <taxon>Myrtoideae</taxon>
        <taxon>Eucalypteae</taxon>
        <taxon>Eucalyptus</taxon>
    </lineage>
</organism>
<dbReference type="Pfam" id="PF02701">
    <property type="entry name" value="Zn_ribbon_Dof"/>
    <property type="match status" value="1"/>
</dbReference>